<evidence type="ECO:0000313" key="4">
    <source>
        <dbReference type="EMBL" id="KAK7039688.1"/>
    </source>
</evidence>
<feature type="region of interest" description="Disordered" evidence="2">
    <location>
        <begin position="98"/>
        <end position="258"/>
    </location>
</feature>
<proteinExistence type="predicted"/>
<feature type="coiled-coil region" evidence="1">
    <location>
        <begin position="37"/>
        <end position="97"/>
    </location>
</feature>
<dbReference type="InterPro" id="IPR004827">
    <property type="entry name" value="bZIP"/>
</dbReference>
<gene>
    <name evidence="4" type="ORF">R3P38DRAFT_3349823</name>
</gene>
<keyword evidence="1" id="KW-0175">Coiled coil</keyword>
<evidence type="ECO:0000313" key="5">
    <source>
        <dbReference type="Proteomes" id="UP001362999"/>
    </source>
</evidence>
<dbReference type="CDD" id="cd14686">
    <property type="entry name" value="bZIP"/>
    <property type="match status" value="1"/>
</dbReference>
<protein>
    <submittedName>
        <fullName evidence="4">BZIP domain-containing protein</fullName>
    </submittedName>
</protein>
<name>A0AAW0CKW9_9AGAR</name>
<evidence type="ECO:0000256" key="2">
    <source>
        <dbReference type="SAM" id="MobiDB-lite"/>
    </source>
</evidence>
<feature type="compositionally biased region" description="Polar residues" evidence="2">
    <location>
        <begin position="216"/>
        <end position="226"/>
    </location>
</feature>
<feature type="compositionally biased region" description="Basic and acidic residues" evidence="2">
    <location>
        <begin position="305"/>
        <end position="322"/>
    </location>
</feature>
<reference evidence="4 5" key="1">
    <citation type="journal article" date="2024" name="J Genomics">
        <title>Draft genome sequencing and assembly of Favolaschia claudopus CIRM-BRFM 2984 isolated from oak limbs.</title>
        <authorList>
            <person name="Navarro D."/>
            <person name="Drula E."/>
            <person name="Chaduli D."/>
            <person name="Cazenave R."/>
            <person name="Ahrendt S."/>
            <person name="Wang J."/>
            <person name="Lipzen A."/>
            <person name="Daum C."/>
            <person name="Barry K."/>
            <person name="Grigoriev I.V."/>
            <person name="Favel A."/>
            <person name="Rosso M.N."/>
            <person name="Martin F."/>
        </authorList>
    </citation>
    <scope>NUCLEOTIDE SEQUENCE [LARGE SCALE GENOMIC DNA]</scope>
    <source>
        <strain evidence="4 5">CIRM-BRFM 2984</strain>
    </source>
</reference>
<comment type="caution">
    <text evidence="4">The sequence shown here is derived from an EMBL/GenBank/DDBJ whole genome shotgun (WGS) entry which is preliminary data.</text>
</comment>
<sequence>MSALPGNPLPDPQQEKPERSRNAKAQARHRAKRKAYIEELEETVTKLQGALSQFNLEHTMSVLPPSLAKIKELEQENQRLQKQNDELHRMLAETGRRPLPYELSGGTAAAGQRRGCDSPNDAPGREYKRRKMDMSNGSGPSSVVEEVYLSRPSSAHDHHHNGNLVLPRPPPLTVPDGPHMPHPHHAYPDSVPTHHSSTAAPSYAPPPPIDPALQGHSGSANLTSLHPLSVPVGGPPVSGTTTPVTASSATTNGSAGGLHLGQDNDAQGSGRAYDVVRDHHEAGYTLPPFKFTGLVAGHGQHPGHAHAEPDSWRPYAESERGP</sequence>
<feature type="region of interest" description="Disordered" evidence="2">
    <location>
        <begin position="1"/>
        <end position="34"/>
    </location>
</feature>
<evidence type="ECO:0000256" key="1">
    <source>
        <dbReference type="SAM" id="Coils"/>
    </source>
</evidence>
<dbReference type="AlphaFoldDB" id="A0AAW0CKW9"/>
<feature type="region of interest" description="Disordered" evidence="2">
    <location>
        <begin position="295"/>
        <end position="322"/>
    </location>
</feature>
<dbReference type="GO" id="GO:0003700">
    <property type="term" value="F:DNA-binding transcription factor activity"/>
    <property type="evidence" value="ECO:0007669"/>
    <property type="project" value="InterPro"/>
</dbReference>
<dbReference type="Gene3D" id="1.20.5.170">
    <property type="match status" value="1"/>
</dbReference>
<dbReference type="PROSITE" id="PS00036">
    <property type="entry name" value="BZIP_BASIC"/>
    <property type="match status" value="1"/>
</dbReference>
<accession>A0AAW0CKW9</accession>
<dbReference type="Proteomes" id="UP001362999">
    <property type="component" value="Unassembled WGS sequence"/>
</dbReference>
<dbReference type="EMBL" id="JAWWNJ010000016">
    <property type="protein sequence ID" value="KAK7039688.1"/>
    <property type="molecule type" value="Genomic_DNA"/>
</dbReference>
<organism evidence="4 5">
    <name type="scientific">Favolaschia claudopus</name>
    <dbReference type="NCBI Taxonomy" id="2862362"/>
    <lineage>
        <taxon>Eukaryota</taxon>
        <taxon>Fungi</taxon>
        <taxon>Dikarya</taxon>
        <taxon>Basidiomycota</taxon>
        <taxon>Agaricomycotina</taxon>
        <taxon>Agaricomycetes</taxon>
        <taxon>Agaricomycetidae</taxon>
        <taxon>Agaricales</taxon>
        <taxon>Marasmiineae</taxon>
        <taxon>Mycenaceae</taxon>
        <taxon>Favolaschia</taxon>
    </lineage>
</organism>
<feature type="domain" description="BZIP" evidence="3">
    <location>
        <begin position="19"/>
        <end position="32"/>
    </location>
</feature>
<evidence type="ECO:0000259" key="3">
    <source>
        <dbReference type="PROSITE" id="PS00036"/>
    </source>
</evidence>
<keyword evidence="5" id="KW-1185">Reference proteome</keyword>
<feature type="compositionally biased region" description="Low complexity" evidence="2">
    <location>
        <begin position="229"/>
        <end position="251"/>
    </location>
</feature>